<gene>
    <name evidence="3" type="ORF">KEM10_09975</name>
</gene>
<organism evidence="3 4">
    <name type="scientific">Carboxylicivirga linearis</name>
    <dbReference type="NCBI Taxonomy" id="1628157"/>
    <lineage>
        <taxon>Bacteria</taxon>
        <taxon>Pseudomonadati</taxon>
        <taxon>Bacteroidota</taxon>
        <taxon>Bacteroidia</taxon>
        <taxon>Marinilabiliales</taxon>
        <taxon>Marinilabiliaceae</taxon>
        <taxon>Carboxylicivirga</taxon>
    </lineage>
</organism>
<dbReference type="Proteomes" id="UP000708576">
    <property type="component" value="Unassembled WGS sequence"/>
</dbReference>
<evidence type="ECO:0000313" key="3">
    <source>
        <dbReference type="EMBL" id="MBS2098606.1"/>
    </source>
</evidence>
<dbReference type="Pfam" id="PF13320">
    <property type="entry name" value="GH123_cat"/>
    <property type="match status" value="1"/>
</dbReference>
<protein>
    <submittedName>
        <fullName evidence="3">DUF4091 domain-containing protein</fullName>
    </submittedName>
</protein>
<proteinExistence type="predicted"/>
<accession>A0ABS5JW79</accession>
<reference evidence="3 4" key="1">
    <citation type="journal article" date="2015" name="Int. J. Syst. Evol. Microbiol.">
        <title>Carboxylicivirga linearis sp. nov., isolated from a sea cucumber culture pond.</title>
        <authorList>
            <person name="Wang F.Q."/>
            <person name="Zhou Y.X."/>
            <person name="Lin X.Z."/>
            <person name="Chen G.J."/>
            <person name="Du Z.J."/>
        </authorList>
    </citation>
    <scope>NUCLEOTIDE SEQUENCE [LARGE SCALE GENOMIC DNA]</scope>
    <source>
        <strain evidence="3 4">FB218</strain>
    </source>
</reference>
<dbReference type="Pfam" id="PF22680">
    <property type="entry name" value="Glyco_hydro_123_N_2"/>
    <property type="match status" value="1"/>
</dbReference>
<evidence type="ECO:0000313" key="4">
    <source>
        <dbReference type="Proteomes" id="UP000708576"/>
    </source>
</evidence>
<sequence>MTRIYIIATALLILTSCYNKRKDVAINTYQEADLSNASEDPLWERTGRGLHASFGSTDVRYSKYKVPMEIVVKDFELTAWKGERINTQIVLWTVSDIKQVECVWQPLVSENGDTISTTKINTRFVRYVIADKYGNGCGERTNDPTNAHLVADVLDQLPAMDMVAHTVRPVWVSFDVPEDVSPGKYTSSVKIYSKKNSPQELRLTLNVQNKQIPSCDQQKFHLNLRQNPLAIALWHDVKPWSEEHFKVMKPYMRLLAEAGQKSVSCLLYEGVNEDVTFNLPTSMIQWVRTSNGKWKFDYSVLEKWINFMQENGIDKHINLYSILPLNKQLFYRNEKDGQSNLISLKEDSELRREILKTYFANLRQFLADKGWMEKTSIVIEDKNQEDLSDFIYWMRKYEPDFKITLITKRYRPDLLDSVQHLGLSAQYISAESMLELLEVDDTKTSLTIDCSLERPNLFSFSSPAEATWFGWFAAAHGLDGLYYSGFNDWNANPLIDGRSIYAPAGANALVYPDCRSSIRFEKLKEGIQDYEKLNVLSKDFTSNDLEELAKIQARFTVHRMNDNEAEIVVKKGREIINKLSER</sequence>
<feature type="domain" description="Glycoside hydrolase 123 catalytic" evidence="1">
    <location>
        <begin position="226"/>
        <end position="536"/>
    </location>
</feature>
<dbReference type="InterPro" id="IPR025150">
    <property type="entry name" value="GH123_cat"/>
</dbReference>
<dbReference type="EMBL" id="JAGUCO010000005">
    <property type="protein sequence ID" value="MBS2098606.1"/>
    <property type="molecule type" value="Genomic_DNA"/>
</dbReference>
<comment type="caution">
    <text evidence="3">The sequence shown here is derived from an EMBL/GenBank/DDBJ whole genome shotgun (WGS) entry which is preliminary data.</text>
</comment>
<keyword evidence="4" id="KW-1185">Reference proteome</keyword>
<feature type="domain" description="Glycoside hydrolase 123 N-terminal" evidence="2">
    <location>
        <begin position="54"/>
        <end position="191"/>
    </location>
</feature>
<dbReference type="RefSeq" id="WP_212215839.1">
    <property type="nucleotide sequence ID" value="NZ_JAGUCO010000005.1"/>
</dbReference>
<name>A0ABS5JW79_9BACT</name>
<dbReference type="InterPro" id="IPR053850">
    <property type="entry name" value="Glyco_hydro_123_N_2"/>
</dbReference>
<evidence type="ECO:0000259" key="1">
    <source>
        <dbReference type="Pfam" id="PF13320"/>
    </source>
</evidence>
<evidence type="ECO:0000259" key="2">
    <source>
        <dbReference type="Pfam" id="PF22680"/>
    </source>
</evidence>
<dbReference type="PROSITE" id="PS51257">
    <property type="entry name" value="PROKAR_LIPOPROTEIN"/>
    <property type="match status" value="1"/>
</dbReference>